<proteinExistence type="inferred from homology"/>
<evidence type="ECO:0000313" key="7">
    <source>
        <dbReference type="EMBL" id="KRM06286.1"/>
    </source>
</evidence>
<dbReference type="InterPro" id="IPR050306">
    <property type="entry name" value="PfkB_Carbo_kinase"/>
</dbReference>
<dbReference type="GeneID" id="98319176"/>
<reference evidence="7 8" key="1">
    <citation type="journal article" date="2015" name="Genome Announc.">
        <title>Expanding the biotechnology potential of lactobacilli through comparative genomics of 213 strains and associated genera.</title>
        <authorList>
            <person name="Sun Z."/>
            <person name="Harris H.M."/>
            <person name="McCann A."/>
            <person name="Guo C."/>
            <person name="Argimon S."/>
            <person name="Zhang W."/>
            <person name="Yang X."/>
            <person name="Jeffery I.B."/>
            <person name="Cooney J.C."/>
            <person name="Kagawa T.F."/>
            <person name="Liu W."/>
            <person name="Song Y."/>
            <person name="Salvetti E."/>
            <person name="Wrobel A."/>
            <person name="Rasinkangas P."/>
            <person name="Parkhill J."/>
            <person name="Rea M.C."/>
            <person name="O'Sullivan O."/>
            <person name="Ritari J."/>
            <person name="Douillard F.P."/>
            <person name="Paul Ross R."/>
            <person name="Yang R."/>
            <person name="Briner A.E."/>
            <person name="Felis G.E."/>
            <person name="de Vos W.M."/>
            <person name="Barrangou R."/>
            <person name="Klaenhammer T.R."/>
            <person name="Caufield P.W."/>
            <person name="Cui Y."/>
            <person name="Zhang H."/>
            <person name="O'Toole P.W."/>
        </authorList>
    </citation>
    <scope>NUCLEOTIDE SEQUENCE [LARGE SCALE GENOMIC DNA]</scope>
    <source>
        <strain evidence="7 8">DSM 18630</strain>
    </source>
</reference>
<evidence type="ECO:0000313" key="8">
    <source>
        <dbReference type="Proteomes" id="UP000051451"/>
    </source>
</evidence>
<dbReference type="InterPro" id="IPR002173">
    <property type="entry name" value="Carboh/pur_kinase_PfkB_CS"/>
</dbReference>
<dbReference type="PANTHER" id="PTHR43085:SF1">
    <property type="entry name" value="PSEUDOURIDINE KINASE-RELATED"/>
    <property type="match status" value="1"/>
</dbReference>
<keyword evidence="2" id="KW-0808">Transferase</keyword>
<dbReference type="EMBL" id="AZGB01000016">
    <property type="protein sequence ID" value="KRM06286.1"/>
    <property type="molecule type" value="Genomic_DNA"/>
</dbReference>
<protein>
    <submittedName>
        <fullName evidence="7">2-keto-3-deoxygluconate kinase</fullName>
    </submittedName>
</protein>
<evidence type="ECO:0000256" key="1">
    <source>
        <dbReference type="ARBA" id="ARBA00010688"/>
    </source>
</evidence>
<dbReference type="GO" id="GO:0005524">
    <property type="term" value="F:ATP binding"/>
    <property type="evidence" value="ECO:0007669"/>
    <property type="project" value="UniProtKB-KW"/>
</dbReference>
<dbReference type="GO" id="GO:0016301">
    <property type="term" value="F:kinase activity"/>
    <property type="evidence" value="ECO:0007669"/>
    <property type="project" value="UniProtKB-KW"/>
</dbReference>
<dbReference type="SUPFAM" id="SSF53613">
    <property type="entry name" value="Ribokinase-like"/>
    <property type="match status" value="1"/>
</dbReference>
<organism evidence="7 8">
    <name type="scientific">Liquorilactobacillus ghanensis DSM 18630</name>
    <dbReference type="NCBI Taxonomy" id="1423750"/>
    <lineage>
        <taxon>Bacteria</taxon>
        <taxon>Bacillati</taxon>
        <taxon>Bacillota</taxon>
        <taxon>Bacilli</taxon>
        <taxon>Lactobacillales</taxon>
        <taxon>Lactobacillaceae</taxon>
        <taxon>Liquorilactobacillus</taxon>
    </lineage>
</organism>
<keyword evidence="3" id="KW-0547">Nucleotide-binding</keyword>
<keyword evidence="5" id="KW-0067">ATP-binding</keyword>
<accession>A0A0R1VKE0</accession>
<dbReference type="PATRIC" id="fig|1423750.3.peg.1185"/>
<sequence length="316" mass="34586">MPEFLSIGEPLVVFAAEDKDQSLVEAESFKKYVAGAELNVCLGLSKLNNIVHYVSMLGRDPFGEFIIDSIQRSKIKTDYISLTDKYKTGFYFKNKVSTGDPNTFYFRAGSAASHFDAAKISQIDFSNLKVIHVTGIFAALSSENMKALLELENFANNRNIMLTFDPNLRPALWKNQSTMIRATNHLAANATVVMPGINEAEILMGSRDPKAIAEFYLKRKRTQIVVIKLGAKGAYFQTKQGSSGFIPGYKVNTVVDTVGAGDGFAVGFIHGILNSCSLQQAISYGNAIGAMAVTSEGDNDGYPDLKQLSRFLNSNQ</sequence>
<evidence type="ECO:0000256" key="4">
    <source>
        <dbReference type="ARBA" id="ARBA00022777"/>
    </source>
</evidence>
<keyword evidence="8" id="KW-1185">Reference proteome</keyword>
<dbReference type="Proteomes" id="UP000051451">
    <property type="component" value="Unassembled WGS sequence"/>
</dbReference>
<comment type="similarity">
    <text evidence="1">Belongs to the carbohydrate kinase PfkB family.</text>
</comment>
<dbReference type="RefSeq" id="WP_057871894.1">
    <property type="nucleotide sequence ID" value="NZ_AZGB01000016.1"/>
</dbReference>
<dbReference type="OrthoDB" id="9813569at2"/>
<dbReference type="Gene3D" id="3.40.1190.20">
    <property type="match status" value="1"/>
</dbReference>
<feature type="domain" description="Carbohydrate kinase PfkB" evidence="6">
    <location>
        <begin position="5"/>
        <end position="303"/>
    </location>
</feature>
<dbReference type="STRING" id="1423750.FC89_GL001158"/>
<dbReference type="InterPro" id="IPR029056">
    <property type="entry name" value="Ribokinase-like"/>
</dbReference>
<comment type="caution">
    <text evidence="7">The sequence shown here is derived from an EMBL/GenBank/DDBJ whole genome shotgun (WGS) entry which is preliminary data.</text>
</comment>
<dbReference type="PROSITE" id="PS00584">
    <property type="entry name" value="PFKB_KINASES_2"/>
    <property type="match status" value="1"/>
</dbReference>
<evidence type="ECO:0000256" key="3">
    <source>
        <dbReference type="ARBA" id="ARBA00022741"/>
    </source>
</evidence>
<keyword evidence="4 7" id="KW-0418">Kinase</keyword>
<dbReference type="Pfam" id="PF00294">
    <property type="entry name" value="PfkB"/>
    <property type="match status" value="1"/>
</dbReference>
<dbReference type="AlphaFoldDB" id="A0A0R1VKE0"/>
<dbReference type="InterPro" id="IPR011611">
    <property type="entry name" value="PfkB_dom"/>
</dbReference>
<gene>
    <name evidence="7" type="ORF">FC89_GL001158</name>
</gene>
<dbReference type="PANTHER" id="PTHR43085">
    <property type="entry name" value="HEXOKINASE FAMILY MEMBER"/>
    <property type="match status" value="1"/>
</dbReference>
<dbReference type="CDD" id="cd01166">
    <property type="entry name" value="KdgK"/>
    <property type="match status" value="1"/>
</dbReference>
<evidence type="ECO:0000259" key="6">
    <source>
        <dbReference type="Pfam" id="PF00294"/>
    </source>
</evidence>
<evidence type="ECO:0000256" key="5">
    <source>
        <dbReference type="ARBA" id="ARBA00022840"/>
    </source>
</evidence>
<name>A0A0R1VKE0_9LACO</name>
<evidence type="ECO:0000256" key="2">
    <source>
        <dbReference type="ARBA" id="ARBA00022679"/>
    </source>
</evidence>